<dbReference type="EMBL" id="CAJNOB010000045">
    <property type="protein sequence ID" value="CAF0702224.1"/>
    <property type="molecule type" value="Genomic_DNA"/>
</dbReference>
<reference evidence="1" key="1">
    <citation type="submission" date="2021-02" db="EMBL/GenBank/DDBJ databases">
        <authorList>
            <person name="Cremers G."/>
            <person name="Picone N."/>
        </authorList>
    </citation>
    <scope>NUCLEOTIDE SEQUENCE</scope>
    <source>
        <strain evidence="1">PQ17</strain>
    </source>
</reference>
<evidence type="ECO:0000313" key="1">
    <source>
        <dbReference type="EMBL" id="CAF0702224.1"/>
    </source>
</evidence>
<protein>
    <submittedName>
        <fullName evidence="1">Uncharacterized protein</fullName>
    </submittedName>
</protein>
<dbReference type="Proteomes" id="UP000663859">
    <property type="component" value="Unassembled WGS sequence"/>
</dbReference>
<name>A0A8J2BNM8_9BACT</name>
<accession>A0A8J2BNM8</accession>
<evidence type="ECO:0000313" key="2">
    <source>
        <dbReference type="Proteomes" id="UP000663859"/>
    </source>
</evidence>
<organism evidence="1 2">
    <name type="scientific">Candidatus Methylacidithermus pantelleriae</name>
    <dbReference type="NCBI Taxonomy" id="2744239"/>
    <lineage>
        <taxon>Bacteria</taxon>
        <taxon>Pseudomonadati</taxon>
        <taxon>Verrucomicrobiota</taxon>
        <taxon>Methylacidiphilae</taxon>
        <taxon>Methylacidiphilales</taxon>
        <taxon>Methylacidiphilaceae</taxon>
        <taxon>Candidatus Methylacidithermus</taxon>
    </lineage>
</organism>
<proteinExistence type="predicted"/>
<sequence length="160" mass="17217">MGGDGRTIGAATSLETTPLVESVRDRLLAGDGLGQATLGRSTSLHWLWVVRVCPRAQFLARGGIQQGFPASKGAIVSLRATTRLVVVAHADPLLGRCIGPDGSAGLFFERVSPCLWPGLGLSGVGLRLSLEWTQGEGQPGVLRRQHALVGWWFASWREYW</sequence>
<comment type="caution">
    <text evidence="1">The sequence shown here is derived from an EMBL/GenBank/DDBJ whole genome shotgun (WGS) entry which is preliminary data.</text>
</comment>
<dbReference type="AlphaFoldDB" id="A0A8J2BNM8"/>
<keyword evidence="2" id="KW-1185">Reference proteome</keyword>
<gene>
    <name evidence="1" type="ORF">MPNT_50003</name>
</gene>